<protein>
    <submittedName>
        <fullName evidence="2">Uncharacterized protein</fullName>
    </submittedName>
</protein>
<dbReference type="EMBL" id="JASNWA010000007">
    <property type="protein sequence ID" value="KAK3173447.1"/>
    <property type="molecule type" value="Genomic_DNA"/>
</dbReference>
<comment type="caution">
    <text evidence="2">The sequence shown here is derived from an EMBL/GenBank/DDBJ whole genome shotgun (WGS) entry which is preliminary data.</text>
</comment>
<organism evidence="2 3">
    <name type="scientific">Lepraria neglecta</name>
    <dbReference type="NCBI Taxonomy" id="209136"/>
    <lineage>
        <taxon>Eukaryota</taxon>
        <taxon>Fungi</taxon>
        <taxon>Dikarya</taxon>
        <taxon>Ascomycota</taxon>
        <taxon>Pezizomycotina</taxon>
        <taxon>Lecanoromycetes</taxon>
        <taxon>OSLEUM clade</taxon>
        <taxon>Lecanoromycetidae</taxon>
        <taxon>Lecanorales</taxon>
        <taxon>Lecanorineae</taxon>
        <taxon>Stereocaulaceae</taxon>
        <taxon>Lepraria</taxon>
    </lineage>
</organism>
<reference evidence="2" key="1">
    <citation type="submission" date="2022-11" db="EMBL/GenBank/DDBJ databases">
        <title>Chromosomal genome sequence assembly and mating type (MAT) locus characterization of the leprose asexual lichenized fungus Lepraria neglecta (Nyl.) Erichsen.</title>
        <authorList>
            <person name="Allen J.L."/>
            <person name="Pfeffer B."/>
        </authorList>
    </citation>
    <scope>NUCLEOTIDE SEQUENCE</scope>
    <source>
        <strain evidence="2">Allen 5258</strain>
    </source>
</reference>
<evidence type="ECO:0000313" key="2">
    <source>
        <dbReference type="EMBL" id="KAK3173447.1"/>
    </source>
</evidence>
<evidence type="ECO:0000313" key="3">
    <source>
        <dbReference type="Proteomes" id="UP001276659"/>
    </source>
</evidence>
<feature type="region of interest" description="Disordered" evidence="1">
    <location>
        <begin position="251"/>
        <end position="319"/>
    </location>
</feature>
<dbReference type="Proteomes" id="UP001276659">
    <property type="component" value="Unassembled WGS sequence"/>
</dbReference>
<dbReference type="AlphaFoldDB" id="A0AAD9ZB00"/>
<name>A0AAD9ZB00_9LECA</name>
<keyword evidence="3" id="KW-1185">Reference proteome</keyword>
<gene>
    <name evidence="2" type="ORF">OEA41_006776</name>
</gene>
<accession>A0AAD9ZB00</accession>
<evidence type="ECO:0000256" key="1">
    <source>
        <dbReference type="SAM" id="MobiDB-lite"/>
    </source>
</evidence>
<sequence>MRPALAPINTVIQSTKDLDYVSQSLMASGICYTRVRAVNSGQGSLVSPSTACASPQSSDIVDSSMAMASSVWGYDICGSLKPISTTSDPFFSLKGPRPKPLILISPDSKIQCDSPDCPIKGVPHNIGRYFHDGSRPLKDEADDIIRFFNYTVPPPDITGAYMRTFYDQASQADEDKVRQYQKHHMWSPINSEPSTPRLRDPDGTLPARYAHLIDMESSDIATHGVIESSGPSRAPPIPERNPLRIQIRLSHSGQSTRPLRPIDFEDSDDDTCVSDSENGEDAESEVINPRYPMAGSYADDNNDEAPLSPGARRDVPEGPELRRVHLRLQARILGQIGQLVHGPDSPLTDREELVDAWRHTDN</sequence>
<proteinExistence type="predicted"/>
<feature type="compositionally biased region" description="Acidic residues" evidence="1">
    <location>
        <begin position="264"/>
        <end position="284"/>
    </location>
</feature>